<dbReference type="Proteomes" id="UP001524502">
    <property type="component" value="Unassembled WGS sequence"/>
</dbReference>
<name>A0ABT1RU25_9FIRM</name>
<sequence>MGNFDDLLTTSVSRYDPRTADFIAESKANRQLCYEYLEQAALGVAETGGAYQQFLDVQSRFERYTAGNALLIMAQNPKAQQLGSYGYWRDQGIYIQRGEK</sequence>
<gene>
    <name evidence="1" type="ORF">NE619_18305</name>
</gene>
<comment type="caution">
    <text evidence="1">The sequence shown here is derived from an EMBL/GenBank/DDBJ whole genome shotgun (WGS) entry which is preliminary data.</text>
</comment>
<protein>
    <submittedName>
        <fullName evidence="1">Uncharacterized protein</fullName>
    </submittedName>
</protein>
<accession>A0ABT1RU25</accession>
<evidence type="ECO:0000313" key="2">
    <source>
        <dbReference type="Proteomes" id="UP001524502"/>
    </source>
</evidence>
<evidence type="ECO:0000313" key="1">
    <source>
        <dbReference type="EMBL" id="MCQ4638682.1"/>
    </source>
</evidence>
<feature type="non-terminal residue" evidence="1">
    <location>
        <position position="100"/>
    </location>
</feature>
<reference evidence="1 2" key="1">
    <citation type="submission" date="2022-06" db="EMBL/GenBank/DDBJ databases">
        <title>Isolation of gut microbiota from human fecal samples.</title>
        <authorList>
            <person name="Pamer E.G."/>
            <person name="Barat B."/>
            <person name="Waligurski E."/>
            <person name="Medina S."/>
            <person name="Paddock L."/>
            <person name="Mostad J."/>
        </authorList>
    </citation>
    <scope>NUCLEOTIDE SEQUENCE [LARGE SCALE GENOMIC DNA]</scope>
    <source>
        <strain evidence="1 2">SL.3.17</strain>
    </source>
</reference>
<keyword evidence="2" id="KW-1185">Reference proteome</keyword>
<proteinExistence type="predicted"/>
<dbReference type="EMBL" id="JANFXK010000108">
    <property type="protein sequence ID" value="MCQ4638682.1"/>
    <property type="molecule type" value="Genomic_DNA"/>
</dbReference>
<organism evidence="1 2">
    <name type="scientific">Anaerovorax odorimutans</name>
    <dbReference type="NCBI Taxonomy" id="109327"/>
    <lineage>
        <taxon>Bacteria</taxon>
        <taxon>Bacillati</taxon>
        <taxon>Bacillota</taxon>
        <taxon>Clostridia</taxon>
        <taxon>Peptostreptococcales</taxon>
        <taxon>Anaerovoracaceae</taxon>
        <taxon>Anaerovorax</taxon>
    </lineage>
</organism>